<feature type="transmembrane region" description="Helical" evidence="1">
    <location>
        <begin position="148"/>
        <end position="168"/>
    </location>
</feature>
<feature type="transmembrane region" description="Helical" evidence="1">
    <location>
        <begin position="49"/>
        <end position="77"/>
    </location>
</feature>
<dbReference type="Proteomes" id="UP001211894">
    <property type="component" value="Unassembled WGS sequence"/>
</dbReference>
<feature type="transmembrane region" description="Helical" evidence="1">
    <location>
        <begin position="175"/>
        <end position="195"/>
    </location>
</feature>
<dbReference type="EMBL" id="JAQKAB010000004">
    <property type="protein sequence ID" value="MDA7026540.1"/>
    <property type="molecule type" value="Genomic_DNA"/>
</dbReference>
<feature type="transmembrane region" description="Helical" evidence="1">
    <location>
        <begin position="227"/>
        <end position="248"/>
    </location>
</feature>
<keyword evidence="1" id="KW-0812">Transmembrane</keyword>
<reference evidence="2 3" key="1">
    <citation type="submission" date="2023-01" db="EMBL/GenBank/DDBJ databases">
        <title>Bacillus changyiensis sp. nov., isolated from a coastal deposit.</title>
        <authorList>
            <person name="Xiao G."/>
            <person name="Lai Q."/>
            <person name="Hu Z."/>
            <person name="Shao Z."/>
        </authorList>
    </citation>
    <scope>NUCLEOTIDE SEQUENCE [LARGE SCALE GENOMIC DNA]</scope>
    <source>
        <strain evidence="2 3">CLL-7-23</strain>
    </source>
</reference>
<evidence type="ECO:0000313" key="3">
    <source>
        <dbReference type="Proteomes" id="UP001211894"/>
    </source>
</evidence>
<accession>A0ABT4X2L1</accession>
<keyword evidence="1" id="KW-1133">Transmembrane helix</keyword>
<dbReference type="PANTHER" id="PTHR37305">
    <property type="entry name" value="INTEGRAL MEMBRANE PROTEIN-RELATED"/>
    <property type="match status" value="1"/>
</dbReference>
<organism evidence="2 3">
    <name type="scientific">Bacillus changyiensis</name>
    <dbReference type="NCBI Taxonomy" id="3004103"/>
    <lineage>
        <taxon>Bacteria</taxon>
        <taxon>Bacillati</taxon>
        <taxon>Bacillota</taxon>
        <taxon>Bacilli</taxon>
        <taxon>Bacillales</taxon>
        <taxon>Bacillaceae</taxon>
        <taxon>Bacillus</taxon>
    </lineage>
</organism>
<evidence type="ECO:0000313" key="2">
    <source>
        <dbReference type="EMBL" id="MDA7026540.1"/>
    </source>
</evidence>
<sequence>MYKLIQNEHYKLLKRKVTLVSLASLVILQFSLALVIKQIIVGAGVEDHFIGYFSFTTHLQILLQGFSIVVAASIISFEYDKKTIKFLLIRPVKREKILFAKLMTSIMVSMWLFLLYYGLSLLFGLLFFGTKLDSKAESLFSNTLKLIGTQWLEVFLMITFAFLCSALFRSSALSLMVSIVVLYSAKVLVSITAYLEEPWGRWLLFANTDFRQYAEHAKPLFPGMTPLFSLFIIFIHFACFIGLAWWSFCKRDIKI</sequence>
<evidence type="ECO:0000256" key="1">
    <source>
        <dbReference type="SAM" id="Phobius"/>
    </source>
</evidence>
<dbReference type="RefSeq" id="WP_271340394.1">
    <property type="nucleotide sequence ID" value="NZ_JAQKAB010000004.1"/>
</dbReference>
<dbReference type="PANTHER" id="PTHR37305:SF1">
    <property type="entry name" value="MEMBRANE PROTEIN"/>
    <property type="match status" value="1"/>
</dbReference>
<protein>
    <submittedName>
        <fullName evidence="2">ABC transporter permease</fullName>
    </submittedName>
</protein>
<gene>
    <name evidence="2" type="ORF">PJ311_07905</name>
</gene>
<name>A0ABT4X2L1_9BACI</name>
<dbReference type="Pfam" id="PF12730">
    <property type="entry name" value="ABC2_membrane_4"/>
    <property type="match status" value="1"/>
</dbReference>
<keyword evidence="1" id="KW-0472">Membrane</keyword>
<proteinExistence type="predicted"/>
<comment type="caution">
    <text evidence="2">The sequence shown here is derived from an EMBL/GenBank/DDBJ whole genome shotgun (WGS) entry which is preliminary data.</text>
</comment>
<feature type="transmembrane region" description="Helical" evidence="1">
    <location>
        <begin position="98"/>
        <end position="128"/>
    </location>
</feature>
<keyword evidence="3" id="KW-1185">Reference proteome</keyword>